<dbReference type="EMBL" id="HBUE01249133">
    <property type="protein sequence ID" value="CAG6553447.1"/>
    <property type="molecule type" value="Transcribed_RNA"/>
</dbReference>
<dbReference type="EMBL" id="HBUE01144295">
    <property type="protein sequence ID" value="CAG6502211.1"/>
    <property type="molecule type" value="Transcribed_RNA"/>
</dbReference>
<evidence type="ECO:0000256" key="1">
    <source>
        <dbReference type="SAM" id="SignalP"/>
    </source>
</evidence>
<name>A0A8D8GBX4_CULPI</name>
<keyword evidence="1" id="KW-0732">Signal</keyword>
<feature type="chain" id="PRO_5036260725" evidence="1">
    <location>
        <begin position="17"/>
        <end position="158"/>
    </location>
</feature>
<feature type="signal peptide" evidence="1">
    <location>
        <begin position="1"/>
        <end position="16"/>
    </location>
</feature>
<sequence>MMPAGLLLPLVAQLLARLPDQLFGGILVGIVPSGTPPASSLLILPIVQPVPDRNVHVAGRQPGKLTLAALALAGNANLRLRHNLRCHVLEKVDLLLRGRFRRGHRRHQLLPVALDVLLHGGRRVVPRVPVLFHDVLVPSGIPDHVDRAEGVTGTGSGR</sequence>
<protein>
    <submittedName>
        <fullName evidence="2">(northern house mosquito) hypothetical protein</fullName>
    </submittedName>
</protein>
<reference evidence="2" key="1">
    <citation type="submission" date="2021-05" db="EMBL/GenBank/DDBJ databases">
        <authorList>
            <person name="Alioto T."/>
            <person name="Alioto T."/>
            <person name="Gomez Garrido J."/>
        </authorList>
    </citation>
    <scope>NUCLEOTIDE SEQUENCE</scope>
</reference>
<proteinExistence type="predicted"/>
<dbReference type="AlphaFoldDB" id="A0A8D8GBX4"/>
<accession>A0A8D8GBX4</accession>
<organism evidence="2">
    <name type="scientific">Culex pipiens</name>
    <name type="common">House mosquito</name>
    <dbReference type="NCBI Taxonomy" id="7175"/>
    <lineage>
        <taxon>Eukaryota</taxon>
        <taxon>Metazoa</taxon>
        <taxon>Ecdysozoa</taxon>
        <taxon>Arthropoda</taxon>
        <taxon>Hexapoda</taxon>
        <taxon>Insecta</taxon>
        <taxon>Pterygota</taxon>
        <taxon>Neoptera</taxon>
        <taxon>Endopterygota</taxon>
        <taxon>Diptera</taxon>
        <taxon>Nematocera</taxon>
        <taxon>Culicoidea</taxon>
        <taxon>Culicidae</taxon>
        <taxon>Culicinae</taxon>
        <taxon>Culicini</taxon>
        <taxon>Culex</taxon>
        <taxon>Culex</taxon>
    </lineage>
</organism>
<evidence type="ECO:0000313" key="2">
    <source>
        <dbReference type="EMBL" id="CAG6502211.1"/>
    </source>
</evidence>